<dbReference type="Pfam" id="PF09720">
    <property type="entry name" value="Unstab_antitox"/>
    <property type="match status" value="1"/>
</dbReference>
<evidence type="ECO:0000313" key="1">
    <source>
        <dbReference type="EMBL" id="KIG12808.1"/>
    </source>
</evidence>
<evidence type="ECO:0000313" key="2">
    <source>
        <dbReference type="Proteomes" id="UP000031599"/>
    </source>
</evidence>
<protein>
    <recommendedName>
        <fullName evidence="3">Addiction module component</fullName>
    </recommendedName>
</protein>
<organism evidence="1 2">
    <name type="scientific">Enhygromyxa salina</name>
    <dbReference type="NCBI Taxonomy" id="215803"/>
    <lineage>
        <taxon>Bacteria</taxon>
        <taxon>Pseudomonadati</taxon>
        <taxon>Myxococcota</taxon>
        <taxon>Polyangia</taxon>
        <taxon>Nannocystales</taxon>
        <taxon>Nannocystaceae</taxon>
        <taxon>Enhygromyxa</taxon>
    </lineage>
</organism>
<reference evidence="1 2" key="1">
    <citation type="submission" date="2014-12" db="EMBL/GenBank/DDBJ databases">
        <title>Genome assembly of Enhygromyxa salina DSM 15201.</title>
        <authorList>
            <person name="Sharma G."/>
            <person name="Subramanian S."/>
        </authorList>
    </citation>
    <scope>NUCLEOTIDE SEQUENCE [LARGE SCALE GENOMIC DNA]</scope>
    <source>
        <strain evidence="1 2">DSM 15201</strain>
    </source>
</reference>
<accession>A0A0C1ZP60</accession>
<gene>
    <name evidence="1" type="ORF">DB30_01016</name>
</gene>
<name>A0A0C1ZP60_9BACT</name>
<evidence type="ECO:0008006" key="3">
    <source>
        <dbReference type="Google" id="ProtNLM"/>
    </source>
</evidence>
<dbReference type="AlphaFoldDB" id="A0A0C1ZP60"/>
<sequence>MTATADKILEEARSLPDDERRRIAELLLDSISPDPAEEIEAAWVAEAVRRANELERGEAELLDGQMVLDNLKAQYRVTTDASAPKG</sequence>
<dbReference type="EMBL" id="JMCC02000118">
    <property type="protein sequence ID" value="KIG12808.1"/>
    <property type="molecule type" value="Genomic_DNA"/>
</dbReference>
<dbReference type="InterPro" id="IPR013406">
    <property type="entry name" value="CHP02574_addiction_mod"/>
</dbReference>
<dbReference type="Proteomes" id="UP000031599">
    <property type="component" value="Unassembled WGS sequence"/>
</dbReference>
<proteinExistence type="predicted"/>
<comment type="caution">
    <text evidence="1">The sequence shown here is derived from an EMBL/GenBank/DDBJ whole genome shotgun (WGS) entry which is preliminary data.</text>
</comment>
<dbReference type="RefSeq" id="WP_052556997.1">
    <property type="nucleotide sequence ID" value="NZ_JMCC02000118.1"/>
</dbReference>